<dbReference type="InterPro" id="IPR018540">
    <property type="entry name" value="Spo0E-like"/>
</dbReference>
<sequence length="53" mass="6269">MTQTLSHLSHIIEQKREQMLSVASKYGMENEKTLECSQELDKLILEYQKKKKT</sequence>
<dbReference type="Proteomes" id="UP001597178">
    <property type="component" value="Unassembled WGS sequence"/>
</dbReference>
<dbReference type="Pfam" id="PF09388">
    <property type="entry name" value="SpoOE-like"/>
    <property type="match status" value="1"/>
</dbReference>
<dbReference type="Gene3D" id="4.10.280.10">
    <property type="entry name" value="Helix-loop-helix DNA-binding domain"/>
    <property type="match status" value="1"/>
</dbReference>
<name>A0ABW3ZWL7_9BACI</name>
<dbReference type="PANTHER" id="PTHR41263:SF1">
    <property type="entry name" value="ASPARTYL-PHOSPHATE PHOSPHATASE YISI"/>
    <property type="match status" value="1"/>
</dbReference>
<evidence type="ECO:0000313" key="2">
    <source>
        <dbReference type="Proteomes" id="UP001597178"/>
    </source>
</evidence>
<dbReference type="SUPFAM" id="SSF140500">
    <property type="entry name" value="BAS1536-like"/>
    <property type="match status" value="1"/>
</dbReference>
<accession>A0ABW3ZWL7</accession>
<protein>
    <submittedName>
        <fullName evidence="1">Spo0E family sporulation regulatory protein-aspartic acid phosphatase</fullName>
    </submittedName>
</protein>
<dbReference type="PANTHER" id="PTHR41263">
    <property type="entry name" value="ASPARTYL-PHOSPHATE PHOSPHATASE YISI"/>
    <property type="match status" value="1"/>
</dbReference>
<dbReference type="InterPro" id="IPR036638">
    <property type="entry name" value="HLH_DNA-bd_sf"/>
</dbReference>
<comment type="caution">
    <text evidence="1">The sequence shown here is derived from an EMBL/GenBank/DDBJ whole genome shotgun (WGS) entry which is preliminary data.</text>
</comment>
<gene>
    <name evidence="1" type="ORF">ACFQ4A_14215</name>
</gene>
<dbReference type="RefSeq" id="WP_382401724.1">
    <property type="nucleotide sequence ID" value="NZ_JBHTNH010000028.1"/>
</dbReference>
<proteinExistence type="predicted"/>
<dbReference type="InterPro" id="IPR037208">
    <property type="entry name" value="Spo0E-like_sf"/>
</dbReference>
<dbReference type="EMBL" id="JBHTNH010000028">
    <property type="protein sequence ID" value="MFD1362811.1"/>
    <property type="molecule type" value="Genomic_DNA"/>
</dbReference>
<keyword evidence="2" id="KW-1185">Reference proteome</keyword>
<evidence type="ECO:0000313" key="1">
    <source>
        <dbReference type="EMBL" id="MFD1362811.1"/>
    </source>
</evidence>
<organism evidence="1 2">
    <name type="scientific">Lentibacillus salinarum</name>
    <dbReference type="NCBI Taxonomy" id="446820"/>
    <lineage>
        <taxon>Bacteria</taxon>
        <taxon>Bacillati</taxon>
        <taxon>Bacillota</taxon>
        <taxon>Bacilli</taxon>
        <taxon>Bacillales</taxon>
        <taxon>Bacillaceae</taxon>
        <taxon>Lentibacillus</taxon>
    </lineage>
</organism>
<reference evidence="2" key="1">
    <citation type="journal article" date="2019" name="Int. J. Syst. Evol. Microbiol.">
        <title>The Global Catalogue of Microorganisms (GCM) 10K type strain sequencing project: providing services to taxonomists for standard genome sequencing and annotation.</title>
        <authorList>
            <consortium name="The Broad Institute Genomics Platform"/>
            <consortium name="The Broad Institute Genome Sequencing Center for Infectious Disease"/>
            <person name="Wu L."/>
            <person name="Ma J."/>
        </authorList>
    </citation>
    <scope>NUCLEOTIDE SEQUENCE [LARGE SCALE GENOMIC DNA]</scope>
    <source>
        <strain evidence="2">CCUG 54822</strain>
    </source>
</reference>
<dbReference type="InterPro" id="IPR053028">
    <property type="entry name" value="Spo0E-like_phosphatase"/>
</dbReference>